<dbReference type="SUPFAM" id="SSF56752">
    <property type="entry name" value="D-aminoacid aminotransferase-like PLP-dependent enzymes"/>
    <property type="match status" value="1"/>
</dbReference>
<dbReference type="InterPro" id="IPR043131">
    <property type="entry name" value="BCAT-like_N"/>
</dbReference>
<keyword evidence="3" id="KW-0663">Pyridoxal phosphate</keyword>
<reference evidence="4" key="1">
    <citation type="submission" date="2022-01" db="EMBL/GenBank/DDBJ databases">
        <authorList>
            <person name="Criscuolo A."/>
        </authorList>
    </citation>
    <scope>NUCLEOTIDE SEQUENCE</scope>
    <source>
        <strain evidence="4">CIP111893</strain>
    </source>
</reference>
<dbReference type="InterPro" id="IPR043132">
    <property type="entry name" value="BCAT-like_C"/>
</dbReference>
<dbReference type="InterPro" id="IPR036038">
    <property type="entry name" value="Aminotransferase-like"/>
</dbReference>
<evidence type="ECO:0000313" key="4">
    <source>
        <dbReference type="EMBL" id="CAH1202726.1"/>
    </source>
</evidence>
<evidence type="ECO:0008006" key="6">
    <source>
        <dbReference type="Google" id="ProtNLM"/>
    </source>
</evidence>
<dbReference type="PANTHER" id="PTHR42743:SF11">
    <property type="entry name" value="AMINODEOXYCHORISMATE LYASE"/>
    <property type="match status" value="1"/>
</dbReference>
<dbReference type="Pfam" id="PF01063">
    <property type="entry name" value="Aminotran_4"/>
    <property type="match status" value="1"/>
</dbReference>
<sequence length="215" mass="23927">MGNESLDIAAFQLLETILLEDGAYSLLEQHINRMMQSAAFFGFNGDEKRIRVELADYAASCSDPRRVRLLLDKDGTVSIESQPYVPLTADEFVVCLAARPVPKDHVFLQHKTTNRQVYVDSKQGTGDVFDVLLWNEDEEITEFTIGNVVAKMEGRLVTPPIHCGLLPGTLRAALLSGGVIEERAIRVDEIGKADALWLINSLRGWIPVRLEGQHP</sequence>
<accession>A0ABM9C309</accession>
<dbReference type="Proteomes" id="UP000838686">
    <property type="component" value="Unassembled WGS sequence"/>
</dbReference>
<gene>
    <name evidence="4" type="ORF">PAECIP111893_01903</name>
</gene>
<comment type="caution">
    <text evidence="4">The sequence shown here is derived from an EMBL/GenBank/DDBJ whole genome shotgun (WGS) entry which is preliminary data.</text>
</comment>
<dbReference type="RefSeq" id="WP_236340451.1">
    <property type="nucleotide sequence ID" value="NZ_CAKMMF010000008.1"/>
</dbReference>
<protein>
    <recommendedName>
        <fullName evidence="6">4-amino-4-deoxychorismate lyase</fullName>
    </recommendedName>
</protein>
<organism evidence="4 5">
    <name type="scientific">Paenibacillus plantiphilus</name>
    <dbReference type="NCBI Taxonomy" id="2905650"/>
    <lineage>
        <taxon>Bacteria</taxon>
        <taxon>Bacillati</taxon>
        <taxon>Bacillota</taxon>
        <taxon>Bacilli</taxon>
        <taxon>Bacillales</taxon>
        <taxon>Paenibacillaceae</taxon>
        <taxon>Paenibacillus</taxon>
    </lineage>
</organism>
<comment type="similarity">
    <text evidence="2">Belongs to the class-IV pyridoxal-phosphate-dependent aminotransferase family.</text>
</comment>
<proteinExistence type="inferred from homology"/>
<name>A0ABM9C309_9BACL</name>
<dbReference type="InterPro" id="IPR001544">
    <property type="entry name" value="Aminotrans_IV"/>
</dbReference>
<evidence type="ECO:0000256" key="2">
    <source>
        <dbReference type="ARBA" id="ARBA00009320"/>
    </source>
</evidence>
<evidence type="ECO:0000313" key="5">
    <source>
        <dbReference type="Proteomes" id="UP000838686"/>
    </source>
</evidence>
<evidence type="ECO:0000256" key="3">
    <source>
        <dbReference type="ARBA" id="ARBA00022898"/>
    </source>
</evidence>
<comment type="cofactor">
    <cofactor evidence="1">
        <name>pyridoxal 5'-phosphate</name>
        <dbReference type="ChEBI" id="CHEBI:597326"/>
    </cofactor>
</comment>
<evidence type="ECO:0000256" key="1">
    <source>
        <dbReference type="ARBA" id="ARBA00001933"/>
    </source>
</evidence>
<dbReference type="Gene3D" id="3.20.10.10">
    <property type="entry name" value="D-amino Acid Aminotransferase, subunit A, domain 2"/>
    <property type="match status" value="1"/>
</dbReference>
<keyword evidence="5" id="KW-1185">Reference proteome</keyword>
<dbReference type="InterPro" id="IPR050571">
    <property type="entry name" value="Class-IV_PLP-Dep_Aminotrnsfr"/>
</dbReference>
<dbReference type="Gene3D" id="3.30.470.10">
    <property type="match status" value="1"/>
</dbReference>
<dbReference type="PANTHER" id="PTHR42743">
    <property type="entry name" value="AMINO-ACID AMINOTRANSFERASE"/>
    <property type="match status" value="1"/>
</dbReference>
<dbReference type="EMBL" id="CAKMMF010000008">
    <property type="protein sequence ID" value="CAH1202726.1"/>
    <property type="molecule type" value="Genomic_DNA"/>
</dbReference>